<feature type="region of interest" description="Disordered" evidence="1">
    <location>
        <begin position="1"/>
        <end position="31"/>
    </location>
</feature>
<comment type="caution">
    <text evidence="2">The sequence shown here is derived from an EMBL/GenBank/DDBJ whole genome shotgun (WGS) entry which is preliminary data.</text>
</comment>
<protein>
    <submittedName>
        <fullName evidence="2">Uncharacterized protein</fullName>
    </submittedName>
</protein>
<keyword evidence="3" id="KW-1185">Reference proteome</keyword>
<accession>A0AAE1E2P8</accession>
<sequence length="90" mass="9952">MTSKSSCSKSNKALQDNTSGKGETPVRTTYGTSFETCDSNSLRMLGRILIVNPLSIESFKRRVFKILSTRLLSIVPSKRLLRIDSPASLD</sequence>
<evidence type="ECO:0000313" key="3">
    <source>
        <dbReference type="Proteomes" id="UP001283361"/>
    </source>
</evidence>
<reference evidence="2" key="1">
    <citation type="journal article" date="2023" name="G3 (Bethesda)">
        <title>A reference genome for the long-term kleptoplast-retaining sea slug Elysia crispata morphotype clarki.</title>
        <authorList>
            <person name="Eastman K.E."/>
            <person name="Pendleton A.L."/>
            <person name="Shaikh M.A."/>
            <person name="Suttiyut T."/>
            <person name="Ogas R."/>
            <person name="Tomko P."/>
            <person name="Gavelis G."/>
            <person name="Widhalm J.R."/>
            <person name="Wisecaver J.H."/>
        </authorList>
    </citation>
    <scope>NUCLEOTIDE SEQUENCE</scope>
    <source>
        <strain evidence="2">ECLA1</strain>
    </source>
</reference>
<dbReference type="Proteomes" id="UP001283361">
    <property type="component" value="Unassembled WGS sequence"/>
</dbReference>
<evidence type="ECO:0000313" key="2">
    <source>
        <dbReference type="EMBL" id="KAK3791777.1"/>
    </source>
</evidence>
<organism evidence="2 3">
    <name type="scientific">Elysia crispata</name>
    <name type="common">lettuce slug</name>
    <dbReference type="NCBI Taxonomy" id="231223"/>
    <lineage>
        <taxon>Eukaryota</taxon>
        <taxon>Metazoa</taxon>
        <taxon>Spiralia</taxon>
        <taxon>Lophotrochozoa</taxon>
        <taxon>Mollusca</taxon>
        <taxon>Gastropoda</taxon>
        <taxon>Heterobranchia</taxon>
        <taxon>Euthyneura</taxon>
        <taxon>Panpulmonata</taxon>
        <taxon>Sacoglossa</taxon>
        <taxon>Placobranchoidea</taxon>
        <taxon>Plakobranchidae</taxon>
        <taxon>Elysia</taxon>
    </lineage>
</organism>
<dbReference type="EMBL" id="JAWDGP010001430">
    <property type="protein sequence ID" value="KAK3791777.1"/>
    <property type="molecule type" value="Genomic_DNA"/>
</dbReference>
<name>A0AAE1E2P8_9GAST</name>
<proteinExistence type="predicted"/>
<evidence type="ECO:0000256" key="1">
    <source>
        <dbReference type="SAM" id="MobiDB-lite"/>
    </source>
</evidence>
<gene>
    <name evidence="2" type="ORF">RRG08_028925</name>
</gene>
<dbReference type="AlphaFoldDB" id="A0AAE1E2P8"/>